<feature type="domain" description="NAD-dependent epimerase/dehydratase" evidence="3">
    <location>
        <begin position="27"/>
        <end position="265"/>
    </location>
</feature>
<dbReference type="EMBL" id="FZNY01000001">
    <property type="protein sequence ID" value="SNR35522.1"/>
    <property type="molecule type" value="Genomic_DNA"/>
</dbReference>
<feature type="transmembrane region" description="Helical" evidence="2">
    <location>
        <begin position="21"/>
        <end position="41"/>
    </location>
</feature>
<keyword evidence="2" id="KW-1133">Transmembrane helix</keyword>
<evidence type="ECO:0000259" key="3">
    <source>
        <dbReference type="Pfam" id="PF01370"/>
    </source>
</evidence>
<accession>A0A238VMB7</accession>
<keyword evidence="2" id="KW-0472">Membrane</keyword>
<evidence type="ECO:0000313" key="5">
    <source>
        <dbReference type="Proteomes" id="UP000198379"/>
    </source>
</evidence>
<evidence type="ECO:0000256" key="1">
    <source>
        <dbReference type="ARBA" id="ARBA00007637"/>
    </source>
</evidence>
<comment type="similarity">
    <text evidence="1">Belongs to the NAD(P)-dependent epimerase/dehydratase family.</text>
</comment>
<dbReference type="Proteomes" id="UP000198379">
    <property type="component" value="Unassembled WGS sequence"/>
</dbReference>
<keyword evidence="5" id="KW-1185">Reference proteome</keyword>
<dbReference type="InterPro" id="IPR036291">
    <property type="entry name" value="NAD(P)-bd_dom_sf"/>
</dbReference>
<dbReference type="RefSeq" id="WP_308489575.1">
    <property type="nucleotide sequence ID" value="NZ_BMEP01000002.1"/>
</dbReference>
<name>A0A238VMB7_9FLAO</name>
<dbReference type="PANTHER" id="PTHR43000">
    <property type="entry name" value="DTDP-D-GLUCOSE 4,6-DEHYDRATASE-RELATED"/>
    <property type="match status" value="1"/>
</dbReference>
<evidence type="ECO:0000313" key="4">
    <source>
        <dbReference type="EMBL" id="SNR35522.1"/>
    </source>
</evidence>
<dbReference type="Gene3D" id="3.40.50.720">
    <property type="entry name" value="NAD(P)-binding Rossmann-like Domain"/>
    <property type="match status" value="1"/>
</dbReference>
<dbReference type="AlphaFoldDB" id="A0A238VMB7"/>
<keyword evidence="2" id="KW-0812">Transmembrane</keyword>
<dbReference type="PRINTS" id="PR01713">
    <property type="entry name" value="NUCEPIMERASE"/>
</dbReference>
<dbReference type="InterPro" id="IPR001509">
    <property type="entry name" value="Epimerase_deHydtase"/>
</dbReference>
<reference evidence="4 5" key="1">
    <citation type="submission" date="2017-06" db="EMBL/GenBank/DDBJ databases">
        <authorList>
            <person name="Kim H.J."/>
            <person name="Triplett B.A."/>
        </authorList>
    </citation>
    <scope>NUCLEOTIDE SEQUENCE [LARGE SCALE GENOMIC DNA]</scope>
    <source>
        <strain evidence="4 5">DSM 25597</strain>
    </source>
</reference>
<evidence type="ECO:0000256" key="2">
    <source>
        <dbReference type="SAM" id="Phobius"/>
    </source>
</evidence>
<proteinExistence type="inferred from homology"/>
<organism evidence="4 5">
    <name type="scientific">Dokdonia pacifica</name>
    <dbReference type="NCBI Taxonomy" id="1627892"/>
    <lineage>
        <taxon>Bacteria</taxon>
        <taxon>Pseudomonadati</taxon>
        <taxon>Bacteroidota</taxon>
        <taxon>Flavobacteriia</taxon>
        <taxon>Flavobacteriales</taxon>
        <taxon>Flavobacteriaceae</taxon>
        <taxon>Dokdonia</taxon>
    </lineage>
</organism>
<protein>
    <submittedName>
        <fullName evidence="4">Nucleoside-diphosphate-sugar epimerase</fullName>
    </submittedName>
</protein>
<dbReference type="Pfam" id="PF01370">
    <property type="entry name" value="Epimerase"/>
    <property type="match status" value="1"/>
</dbReference>
<sequence length="340" mass="38779">MKYNYESFFKIKKPFFFTKRINFKVKVLITGVAGFIGSHLAERLKKMDFEVVGVDNFNSYYSPMLKRKNASLLDTQGIQIIECDLRTSNLVMSLPVDIDYIFHCAAQPGIASTCSFKDYMENNIIATEHLIDFARQFTSLKMFVNIGTSSIYGRNVSCDETQAVLPISNYGVTKLAAEQLVLASSRSQQFKACSLRLYSVYGSRERPDKLFTKLIDCGLHNKKFPLFKGSLNHKRSFTHVSDIVNGIVSVIGKEDLCTNQIINLGIDKEYTTQEGIEIVEDLLKTKISFQDLPSRAGDQQRTIAIIDKARSILKYNPRTKLREGVYEQIEWFKNDIKFSK</sequence>
<gene>
    <name evidence="4" type="ORF">SAMN06265376_10153</name>
</gene>
<dbReference type="SUPFAM" id="SSF51735">
    <property type="entry name" value="NAD(P)-binding Rossmann-fold domains"/>
    <property type="match status" value="1"/>
</dbReference>